<reference evidence="3 4" key="1">
    <citation type="submission" date="2018-06" db="EMBL/GenBank/DDBJ databases">
        <title>Comparative genomics of Bradyrhizobium nodulating Arachidis hypogaea.</title>
        <authorList>
            <person name="Li Y."/>
        </authorList>
    </citation>
    <scope>NUCLEOTIDE SEQUENCE [LARGE SCALE GENOMIC DNA]</scope>
    <source>
        <strain evidence="3 4">CCBAU 051107</strain>
    </source>
</reference>
<proteinExistence type="inferred from homology"/>
<evidence type="ECO:0000259" key="2">
    <source>
        <dbReference type="Pfam" id="PF08327"/>
    </source>
</evidence>
<dbReference type="SUPFAM" id="SSF55961">
    <property type="entry name" value="Bet v1-like"/>
    <property type="match status" value="1"/>
</dbReference>
<name>A0AAE7NZD1_9BRAD</name>
<feature type="domain" description="Activator of Hsp90 ATPase homologue 1/2-like C-terminal" evidence="2">
    <location>
        <begin position="14"/>
        <end position="151"/>
    </location>
</feature>
<evidence type="ECO:0000256" key="1">
    <source>
        <dbReference type="ARBA" id="ARBA00006817"/>
    </source>
</evidence>
<dbReference type="InterPro" id="IPR023393">
    <property type="entry name" value="START-like_dom_sf"/>
</dbReference>
<accession>A0AAE7NZD1</accession>
<sequence length="156" mass="17662">MTFKTVTESIRIAAKPGRVWDALTDPQAGDRWRNAHFKTDWRIGAPFEIEAVIGTKRYRDKGRILAVEPPMLLRYAYWSRVSGLPDHPQSWSTITMALRADGAETILTVDQLVPPSPPRSGPGWEIGEDSGWKHAAFYWRSALAMLKRVVEEERGS</sequence>
<dbReference type="KEGG" id="barh:WN72_04795"/>
<evidence type="ECO:0000313" key="3">
    <source>
        <dbReference type="EMBL" id="QOZ73145.1"/>
    </source>
</evidence>
<dbReference type="Proteomes" id="UP000594015">
    <property type="component" value="Chromosome"/>
</dbReference>
<dbReference type="Gene3D" id="3.30.530.20">
    <property type="match status" value="1"/>
</dbReference>
<protein>
    <recommendedName>
        <fullName evidence="2">Activator of Hsp90 ATPase homologue 1/2-like C-terminal domain-containing protein</fullName>
    </recommendedName>
</protein>
<dbReference type="InterPro" id="IPR013538">
    <property type="entry name" value="ASHA1/2-like_C"/>
</dbReference>
<organism evidence="3 4">
    <name type="scientific">Bradyrhizobium arachidis</name>
    <dbReference type="NCBI Taxonomy" id="858423"/>
    <lineage>
        <taxon>Bacteria</taxon>
        <taxon>Pseudomonadati</taxon>
        <taxon>Pseudomonadota</taxon>
        <taxon>Alphaproteobacteria</taxon>
        <taxon>Hyphomicrobiales</taxon>
        <taxon>Nitrobacteraceae</taxon>
        <taxon>Bradyrhizobium</taxon>
    </lineage>
</organism>
<dbReference type="RefSeq" id="WP_092218029.1">
    <property type="nucleotide sequence ID" value="NZ_CP030050.1"/>
</dbReference>
<gene>
    <name evidence="3" type="ORF">WN72_04795</name>
</gene>
<dbReference type="EMBL" id="CP030050">
    <property type="protein sequence ID" value="QOZ73145.1"/>
    <property type="molecule type" value="Genomic_DNA"/>
</dbReference>
<dbReference type="AlphaFoldDB" id="A0AAE7NZD1"/>
<evidence type="ECO:0000313" key="4">
    <source>
        <dbReference type="Proteomes" id="UP000594015"/>
    </source>
</evidence>
<dbReference type="Pfam" id="PF08327">
    <property type="entry name" value="AHSA1"/>
    <property type="match status" value="1"/>
</dbReference>
<comment type="similarity">
    <text evidence="1">Belongs to the AHA1 family.</text>
</comment>